<feature type="domain" description="Ketosynthase family 3 (KS3)" evidence="14">
    <location>
        <begin position="3"/>
        <end position="414"/>
    </location>
</feature>
<dbReference type="NCBIfam" id="NF005589">
    <property type="entry name" value="PRK07314.1"/>
    <property type="match status" value="1"/>
</dbReference>
<evidence type="ECO:0000256" key="13">
    <source>
        <dbReference type="RuleBase" id="RU003694"/>
    </source>
</evidence>
<evidence type="ECO:0000313" key="16">
    <source>
        <dbReference type="Proteomes" id="UP000256708"/>
    </source>
</evidence>
<evidence type="ECO:0000256" key="5">
    <source>
        <dbReference type="ARBA" id="ARBA00022516"/>
    </source>
</evidence>
<comment type="pathway">
    <text evidence="1 11">Lipid metabolism; fatty acid biosynthesis.</text>
</comment>
<reference evidence="16" key="1">
    <citation type="submission" date="2018-08" db="EMBL/GenBank/DDBJ databases">
        <authorList>
            <person name="Liu Z.-W."/>
            <person name="Du Z.-J."/>
        </authorList>
    </citation>
    <scope>NUCLEOTIDE SEQUENCE [LARGE SCALE GENOMIC DNA]</scope>
    <source>
        <strain evidence="16">H4X</strain>
    </source>
</reference>
<protein>
    <recommendedName>
        <fullName evidence="4 11">3-oxoacyl-[acyl-carrier-protein] synthase 2</fullName>
        <ecNumber evidence="3 11">2.3.1.179</ecNumber>
    </recommendedName>
</protein>
<evidence type="ECO:0000256" key="6">
    <source>
        <dbReference type="ARBA" id="ARBA00022679"/>
    </source>
</evidence>
<evidence type="ECO:0000256" key="11">
    <source>
        <dbReference type="PIRNR" id="PIRNR000447"/>
    </source>
</evidence>
<evidence type="ECO:0000256" key="12">
    <source>
        <dbReference type="PIRSR" id="PIRSR000447-1"/>
    </source>
</evidence>
<dbReference type="InterPro" id="IPR017568">
    <property type="entry name" value="3-oxoacyl-ACP_synth-2"/>
</dbReference>
<dbReference type="RefSeq" id="WP_115567338.1">
    <property type="nucleotide sequence ID" value="NZ_QRGR01000024.1"/>
</dbReference>
<evidence type="ECO:0000313" key="15">
    <source>
        <dbReference type="EMBL" id="RDV13452.1"/>
    </source>
</evidence>
<dbReference type="AlphaFoldDB" id="A0A3D8L8Y1"/>
<evidence type="ECO:0000259" key="14">
    <source>
        <dbReference type="PROSITE" id="PS52004"/>
    </source>
</evidence>
<gene>
    <name evidence="15" type="primary">fabF</name>
    <name evidence="15" type="ORF">DXT99_19895</name>
</gene>
<dbReference type="CDD" id="cd00834">
    <property type="entry name" value="KAS_I_II"/>
    <property type="match status" value="1"/>
</dbReference>
<dbReference type="EMBL" id="QRGR01000024">
    <property type="protein sequence ID" value="RDV13452.1"/>
    <property type="molecule type" value="Genomic_DNA"/>
</dbReference>
<dbReference type="InterPro" id="IPR018201">
    <property type="entry name" value="Ketoacyl_synth_AS"/>
</dbReference>
<dbReference type="GO" id="GO:0005829">
    <property type="term" value="C:cytosol"/>
    <property type="evidence" value="ECO:0007669"/>
    <property type="project" value="TreeGrafter"/>
</dbReference>
<dbReference type="InterPro" id="IPR014030">
    <property type="entry name" value="Ketoacyl_synth_N"/>
</dbReference>
<dbReference type="SMART" id="SM00825">
    <property type="entry name" value="PKS_KS"/>
    <property type="match status" value="1"/>
</dbReference>
<dbReference type="SUPFAM" id="SSF53901">
    <property type="entry name" value="Thiolase-like"/>
    <property type="match status" value="2"/>
</dbReference>
<evidence type="ECO:0000256" key="3">
    <source>
        <dbReference type="ARBA" id="ARBA00012356"/>
    </source>
</evidence>
<sequence>MELKRVVVTGLGALTPLGNTVSEYWNGLKNGVSGAAPITRFDASKFKTQFACEVKGYDPENYFDRKEARKMDLFSQFAMVVADEAVKDARLVEDNIDLDRIGVIWGSGIGGLRTFQEECVNFANGDGTPRFNPFFIPKMIADISAGHISIKHGFRGPNFVTVSACASATNALIDAYNYIRLGMADVIVSGGSEAAVTEAGVGGFNALKALSERNDSPETASRPFDADRDGFVLGEGAGAIILEEYEHAKARGAKIYAEIISGAMSADAYHITAPHPEGRGAFTVMKNVLAQSGTNPEEVDYINVHGTSTPLGDLSEVKAIKQVFGDHAYNLNISSTKSMTGHLLGAAGAIEAIASIMAIQHNVVPPTINHFTDDENLDSRLNLTFNKAQEREVKVALSNTFGFGGHNTSVLFRQLKD</sequence>
<evidence type="ECO:0000256" key="8">
    <source>
        <dbReference type="ARBA" id="ARBA00023098"/>
    </source>
</evidence>
<dbReference type="PIRSF" id="PIRSF000447">
    <property type="entry name" value="KAS_II"/>
    <property type="match status" value="1"/>
</dbReference>
<evidence type="ECO:0000256" key="7">
    <source>
        <dbReference type="ARBA" id="ARBA00022832"/>
    </source>
</evidence>
<proteinExistence type="inferred from homology"/>
<comment type="catalytic activity">
    <reaction evidence="11">
        <text>a fatty acyl-[ACP] + malonyl-[ACP] + H(+) = a 3-oxoacyl-[ACP] + holo-[ACP] + CO2</text>
        <dbReference type="Rhea" id="RHEA:22836"/>
        <dbReference type="Rhea" id="RHEA-COMP:9623"/>
        <dbReference type="Rhea" id="RHEA-COMP:9685"/>
        <dbReference type="Rhea" id="RHEA-COMP:9916"/>
        <dbReference type="Rhea" id="RHEA-COMP:14125"/>
        <dbReference type="ChEBI" id="CHEBI:15378"/>
        <dbReference type="ChEBI" id="CHEBI:16526"/>
        <dbReference type="ChEBI" id="CHEBI:64479"/>
        <dbReference type="ChEBI" id="CHEBI:78449"/>
        <dbReference type="ChEBI" id="CHEBI:78776"/>
        <dbReference type="ChEBI" id="CHEBI:138651"/>
    </reaction>
</comment>
<dbReference type="Proteomes" id="UP000256708">
    <property type="component" value="Unassembled WGS sequence"/>
</dbReference>
<organism evidence="15 16">
    <name type="scientific">Pontibacter diazotrophicus</name>
    <dbReference type="NCBI Taxonomy" id="1400979"/>
    <lineage>
        <taxon>Bacteria</taxon>
        <taxon>Pseudomonadati</taxon>
        <taxon>Bacteroidota</taxon>
        <taxon>Cytophagia</taxon>
        <taxon>Cytophagales</taxon>
        <taxon>Hymenobacteraceae</taxon>
        <taxon>Pontibacter</taxon>
    </lineage>
</organism>
<dbReference type="GO" id="GO:0006633">
    <property type="term" value="P:fatty acid biosynthetic process"/>
    <property type="evidence" value="ECO:0007669"/>
    <property type="project" value="UniProtKB-UniRule"/>
</dbReference>
<dbReference type="InterPro" id="IPR014031">
    <property type="entry name" value="Ketoacyl_synth_C"/>
</dbReference>
<evidence type="ECO:0000256" key="2">
    <source>
        <dbReference type="ARBA" id="ARBA00008467"/>
    </source>
</evidence>
<dbReference type="PROSITE" id="PS52004">
    <property type="entry name" value="KS3_2"/>
    <property type="match status" value="1"/>
</dbReference>
<comment type="caution">
    <text evidence="15">The sequence shown here is derived from an EMBL/GenBank/DDBJ whole genome shotgun (WGS) entry which is preliminary data.</text>
</comment>
<keyword evidence="6 11" id="KW-0808">Transferase</keyword>
<evidence type="ECO:0000256" key="4">
    <source>
        <dbReference type="ARBA" id="ARBA00014657"/>
    </source>
</evidence>
<dbReference type="Pfam" id="PF00109">
    <property type="entry name" value="ketoacyl-synt"/>
    <property type="match status" value="1"/>
</dbReference>
<keyword evidence="16" id="KW-1185">Reference proteome</keyword>
<keyword evidence="10 11" id="KW-0012">Acyltransferase</keyword>
<name>A0A3D8L8Y1_9BACT</name>
<keyword evidence="5 11" id="KW-0444">Lipid biosynthesis</keyword>
<dbReference type="InterPro" id="IPR000794">
    <property type="entry name" value="Beta-ketoacyl_synthase"/>
</dbReference>
<dbReference type="PANTHER" id="PTHR11712">
    <property type="entry name" value="POLYKETIDE SYNTHASE-RELATED"/>
    <property type="match status" value="1"/>
</dbReference>
<evidence type="ECO:0000256" key="9">
    <source>
        <dbReference type="ARBA" id="ARBA00023160"/>
    </source>
</evidence>
<dbReference type="EC" id="2.3.1.179" evidence="3 11"/>
<dbReference type="PANTHER" id="PTHR11712:SF336">
    <property type="entry name" value="3-OXOACYL-[ACYL-CARRIER-PROTEIN] SYNTHASE, MITOCHONDRIAL"/>
    <property type="match status" value="1"/>
</dbReference>
<dbReference type="PROSITE" id="PS00606">
    <property type="entry name" value="KS3_1"/>
    <property type="match status" value="1"/>
</dbReference>
<feature type="active site" description="For beta-ketoacyl synthase activity" evidence="12">
    <location>
        <position position="165"/>
    </location>
</feature>
<dbReference type="InterPro" id="IPR020841">
    <property type="entry name" value="PKS_Beta-ketoAc_synthase_dom"/>
</dbReference>
<comment type="function">
    <text evidence="11">Involved in the type II fatty acid elongation cycle. Catalyzes the elongation of a wide range of acyl-ACP by the addition of two carbons from malonyl-ACP to an acyl acceptor. Can efficiently catalyze the conversion of palmitoleoyl-ACP (cis-hexadec-9-enoyl-ACP) to cis-vaccenoyl-ACP (cis-octadec-11-enoyl-ACP), an essential step in the thermal regulation of fatty acid composition.</text>
</comment>
<dbReference type="FunFam" id="3.40.47.10:FF:000009">
    <property type="entry name" value="3-oxoacyl-[acyl-carrier-protein] synthase 2"/>
    <property type="match status" value="1"/>
</dbReference>
<dbReference type="OrthoDB" id="9808669at2"/>
<keyword evidence="8" id="KW-0443">Lipid metabolism</keyword>
<accession>A0A3D8L8Y1</accession>
<dbReference type="UniPathway" id="UPA00094"/>
<comment type="catalytic activity">
    <reaction evidence="11">
        <text>(9Z)-hexadecenoyl-[ACP] + malonyl-[ACP] + H(+) = 3-oxo-(11Z)-octadecenoyl-[ACP] + holo-[ACP] + CO2</text>
        <dbReference type="Rhea" id="RHEA:55040"/>
        <dbReference type="Rhea" id="RHEA-COMP:9623"/>
        <dbReference type="Rhea" id="RHEA-COMP:9685"/>
        <dbReference type="Rhea" id="RHEA-COMP:10800"/>
        <dbReference type="Rhea" id="RHEA-COMP:14074"/>
        <dbReference type="ChEBI" id="CHEBI:15378"/>
        <dbReference type="ChEBI" id="CHEBI:16526"/>
        <dbReference type="ChEBI" id="CHEBI:64479"/>
        <dbReference type="ChEBI" id="CHEBI:78449"/>
        <dbReference type="ChEBI" id="CHEBI:83989"/>
        <dbReference type="ChEBI" id="CHEBI:138538"/>
        <dbReference type="EC" id="2.3.1.179"/>
    </reaction>
</comment>
<keyword evidence="9 11" id="KW-0275">Fatty acid biosynthesis</keyword>
<dbReference type="GO" id="GO:0004315">
    <property type="term" value="F:3-oxoacyl-[acyl-carrier-protein] synthase activity"/>
    <property type="evidence" value="ECO:0007669"/>
    <property type="project" value="UniProtKB-UniRule"/>
</dbReference>
<dbReference type="Gene3D" id="3.40.47.10">
    <property type="match status" value="1"/>
</dbReference>
<dbReference type="InterPro" id="IPR016039">
    <property type="entry name" value="Thiolase-like"/>
</dbReference>
<dbReference type="NCBIfam" id="TIGR03150">
    <property type="entry name" value="fabF"/>
    <property type="match status" value="1"/>
</dbReference>
<evidence type="ECO:0000256" key="1">
    <source>
        <dbReference type="ARBA" id="ARBA00005194"/>
    </source>
</evidence>
<dbReference type="Pfam" id="PF02801">
    <property type="entry name" value="Ketoacyl-synt_C"/>
    <property type="match status" value="1"/>
</dbReference>
<comment type="similarity">
    <text evidence="2 11 13">Belongs to the thiolase-like superfamily. Beta-ketoacyl-ACP synthases family.</text>
</comment>
<evidence type="ECO:0000256" key="10">
    <source>
        <dbReference type="ARBA" id="ARBA00023315"/>
    </source>
</evidence>
<keyword evidence="7" id="KW-0276">Fatty acid metabolism</keyword>